<dbReference type="AlphaFoldDB" id="A0A927DCW0"/>
<keyword evidence="9 18" id="KW-0012">Acyltransferase</keyword>
<evidence type="ECO:0000256" key="11">
    <source>
        <dbReference type="ARBA" id="ARBA00052230"/>
    </source>
</evidence>
<organism evidence="18 19">
    <name type="scientific">Klebsiella pneumoniae</name>
    <dbReference type="NCBI Taxonomy" id="573"/>
    <lineage>
        <taxon>Bacteria</taxon>
        <taxon>Pseudomonadati</taxon>
        <taxon>Pseudomonadota</taxon>
        <taxon>Gammaproteobacteria</taxon>
        <taxon>Enterobacterales</taxon>
        <taxon>Enterobacteriaceae</taxon>
        <taxon>Klebsiella/Raoultella group</taxon>
        <taxon>Klebsiella</taxon>
        <taxon>Klebsiella pneumoniae complex</taxon>
    </lineage>
</organism>
<dbReference type="GO" id="GO:0005737">
    <property type="term" value="C:cytoplasm"/>
    <property type="evidence" value="ECO:0007669"/>
    <property type="project" value="UniProtKB-SubCell"/>
</dbReference>
<evidence type="ECO:0000256" key="3">
    <source>
        <dbReference type="ARBA" id="ARBA00008694"/>
    </source>
</evidence>
<evidence type="ECO:0000256" key="6">
    <source>
        <dbReference type="ARBA" id="ARBA00022679"/>
    </source>
</evidence>
<dbReference type="SUPFAM" id="SSF55729">
    <property type="entry name" value="Acyl-CoA N-acyltransferases (Nat)"/>
    <property type="match status" value="1"/>
</dbReference>
<dbReference type="GO" id="GO:0000287">
    <property type="term" value="F:magnesium ion binding"/>
    <property type="evidence" value="ECO:0007669"/>
    <property type="project" value="UniProtKB-ARBA"/>
</dbReference>
<comment type="caution">
    <text evidence="18">The sequence shown here is derived from an EMBL/GenBank/DDBJ whole genome shotgun (WGS) entry which is preliminary data.</text>
</comment>
<keyword evidence="5" id="KW-0963">Cytoplasm</keyword>
<evidence type="ECO:0000256" key="1">
    <source>
        <dbReference type="ARBA" id="ARBA00004496"/>
    </source>
</evidence>
<accession>A0A927DCW0</accession>
<dbReference type="FunFam" id="3.40.630.30:FF:000007">
    <property type="entry name" value="Spermidine N(1)-acetyltransferase"/>
    <property type="match status" value="1"/>
</dbReference>
<feature type="domain" description="N-acetyltransferase" evidence="17">
    <location>
        <begin position="7"/>
        <end position="164"/>
    </location>
</feature>
<comment type="catalytic activity">
    <reaction evidence="13">
        <text>spermidine + acetyl-CoA = N(1)-acetylspermidine + CoA + H(+)</text>
        <dbReference type="Rhea" id="RHEA:28150"/>
        <dbReference type="ChEBI" id="CHEBI:15378"/>
        <dbReference type="ChEBI" id="CHEBI:57287"/>
        <dbReference type="ChEBI" id="CHEBI:57288"/>
        <dbReference type="ChEBI" id="CHEBI:57834"/>
        <dbReference type="ChEBI" id="CHEBI:58324"/>
        <dbReference type="EC" id="2.3.1.57"/>
    </reaction>
</comment>
<evidence type="ECO:0000256" key="15">
    <source>
        <dbReference type="ARBA" id="ARBA00073647"/>
    </source>
</evidence>
<comment type="catalytic activity">
    <reaction evidence="12">
        <text>an alkane-alpha,omega-diamine + acetyl-CoA = an N-acetylalkane-alpha,omega-diamine + CoA + H(+)</text>
        <dbReference type="Rhea" id="RHEA:11116"/>
        <dbReference type="Rhea" id="RHEA-COMP:9766"/>
        <dbReference type="Rhea" id="RHEA-COMP:9767"/>
        <dbReference type="ChEBI" id="CHEBI:15378"/>
        <dbReference type="ChEBI" id="CHEBI:57287"/>
        <dbReference type="ChEBI" id="CHEBI:57288"/>
        <dbReference type="ChEBI" id="CHEBI:70977"/>
        <dbReference type="ChEBI" id="CHEBI:70988"/>
        <dbReference type="EC" id="2.3.1.57"/>
    </reaction>
</comment>
<dbReference type="EMBL" id="JACXTH010000002">
    <property type="protein sequence ID" value="MBD3704723.1"/>
    <property type="molecule type" value="Genomic_DNA"/>
</dbReference>
<evidence type="ECO:0000256" key="7">
    <source>
        <dbReference type="ARBA" id="ARBA00022723"/>
    </source>
</evidence>
<dbReference type="PROSITE" id="PS51186">
    <property type="entry name" value="GNAT"/>
    <property type="match status" value="1"/>
</dbReference>
<comment type="pathway">
    <text evidence="14">Amine and polyamine degradation; spermidine degradation.</text>
</comment>
<dbReference type="InterPro" id="IPR016181">
    <property type="entry name" value="Acyl_CoA_acyltransferase"/>
</dbReference>
<dbReference type="PANTHER" id="PTHR43415">
    <property type="entry name" value="SPERMIDINE N(1)-ACETYLTRANSFERASE"/>
    <property type="match status" value="1"/>
</dbReference>
<dbReference type="InterPro" id="IPR000182">
    <property type="entry name" value="GNAT_dom"/>
</dbReference>
<evidence type="ECO:0000256" key="2">
    <source>
        <dbReference type="ARBA" id="ARBA00004723"/>
    </source>
</evidence>
<dbReference type="NCBIfam" id="NF011709">
    <property type="entry name" value="PRK15130.1"/>
    <property type="match status" value="1"/>
</dbReference>
<evidence type="ECO:0000256" key="4">
    <source>
        <dbReference type="ARBA" id="ARBA00013209"/>
    </source>
</evidence>
<reference evidence="18" key="1">
    <citation type="submission" date="2020-07" db="EMBL/GenBank/DDBJ databases">
        <title>Clinical and genomic characterization of carbapenemase-producing Enterobacterales causing secondary infections during the COVID-19 crisis at a New York City hospital.</title>
        <authorList>
            <person name="Gomez-Simmonds A."/>
            <person name="Annavajhala M.K."/>
            <person name="Uhlemann A.-C."/>
        </authorList>
    </citation>
    <scope>NUCLEOTIDE SEQUENCE</scope>
    <source>
        <strain evidence="18">NK1596</strain>
    </source>
</reference>
<dbReference type="Gene3D" id="3.40.630.30">
    <property type="match status" value="1"/>
</dbReference>
<protein>
    <recommendedName>
        <fullName evidence="15">Spermidine N(1)-acetyltransferase</fullName>
        <ecNumber evidence="4">2.3.1.57</ecNumber>
    </recommendedName>
    <alternativeName>
        <fullName evidence="16">Spermidine/spermine N(1)-acetyltransferase</fullName>
    </alternativeName>
</protein>
<name>A0A927DCW0_KLEPN</name>
<evidence type="ECO:0000313" key="18">
    <source>
        <dbReference type="EMBL" id="MBD3704723.1"/>
    </source>
</evidence>
<evidence type="ECO:0000256" key="10">
    <source>
        <dbReference type="ARBA" id="ARBA00050555"/>
    </source>
</evidence>
<keyword evidence="6 18" id="KW-0808">Transferase</keyword>
<evidence type="ECO:0000256" key="13">
    <source>
        <dbReference type="ARBA" id="ARBA00052368"/>
    </source>
</evidence>
<comment type="pathway">
    <text evidence="2">Amine and polyamine degradation; spermine degradation.</text>
</comment>
<comment type="similarity">
    <text evidence="3">Belongs to the acetyltransferase family.</text>
</comment>
<evidence type="ECO:0000256" key="12">
    <source>
        <dbReference type="ARBA" id="ARBA00052273"/>
    </source>
</evidence>
<comment type="catalytic activity">
    <reaction evidence="10">
        <text>spermine + acetyl-CoA = N(1)-acetylspermine + CoA + H(+)</text>
        <dbReference type="Rhea" id="RHEA:33099"/>
        <dbReference type="ChEBI" id="CHEBI:15378"/>
        <dbReference type="ChEBI" id="CHEBI:45725"/>
        <dbReference type="ChEBI" id="CHEBI:57287"/>
        <dbReference type="ChEBI" id="CHEBI:57288"/>
        <dbReference type="ChEBI" id="CHEBI:58101"/>
        <dbReference type="EC" id="2.3.1.57"/>
    </reaction>
</comment>
<proteinExistence type="inferred from homology"/>
<dbReference type="GO" id="GO:0004145">
    <property type="term" value="F:diamine N-acetyltransferase activity"/>
    <property type="evidence" value="ECO:0007669"/>
    <property type="project" value="UniProtKB-EC"/>
</dbReference>
<comment type="subcellular location">
    <subcellularLocation>
        <location evidence="1">Cytoplasm</location>
    </subcellularLocation>
</comment>
<keyword evidence="8" id="KW-0460">Magnesium</keyword>
<evidence type="ECO:0000256" key="9">
    <source>
        <dbReference type="ARBA" id="ARBA00023315"/>
    </source>
</evidence>
<keyword evidence="7" id="KW-0479">Metal-binding</keyword>
<evidence type="ECO:0000256" key="14">
    <source>
        <dbReference type="ARBA" id="ARBA00060713"/>
    </source>
</evidence>
<gene>
    <name evidence="18" type="primary">speG</name>
    <name evidence="18" type="ORF">IE990_22515</name>
</gene>
<dbReference type="EC" id="2.3.1.57" evidence="4"/>
<dbReference type="Pfam" id="PF13302">
    <property type="entry name" value="Acetyltransf_3"/>
    <property type="match status" value="1"/>
</dbReference>
<dbReference type="Proteomes" id="UP000652007">
    <property type="component" value="Unassembled WGS sequence"/>
</dbReference>
<evidence type="ECO:0000313" key="19">
    <source>
        <dbReference type="Proteomes" id="UP000652007"/>
    </source>
</evidence>
<evidence type="ECO:0000259" key="17">
    <source>
        <dbReference type="PROSITE" id="PS51186"/>
    </source>
</evidence>
<comment type="catalytic activity">
    <reaction evidence="11">
        <text>spermidine + acetyl-CoA = N(8)-acetylspermidine + CoA + H(+)</text>
        <dbReference type="Rhea" id="RHEA:28270"/>
        <dbReference type="ChEBI" id="CHEBI:15378"/>
        <dbReference type="ChEBI" id="CHEBI:57287"/>
        <dbReference type="ChEBI" id="CHEBI:57288"/>
        <dbReference type="ChEBI" id="CHEBI:57834"/>
        <dbReference type="ChEBI" id="CHEBI:58535"/>
        <dbReference type="EC" id="2.3.1.57"/>
    </reaction>
</comment>
<evidence type="ECO:0000256" key="8">
    <source>
        <dbReference type="ARBA" id="ARBA00022842"/>
    </source>
</evidence>
<evidence type="ECO:0000256" key="5">
    <source>
        <dbReference type="ARBA" id="ARBA00022490"/>
    </source>
</evidence>
<sequence>MTDALHVKLRPLEREDLRFVHQLDNNASVMRYWFEEPYEAFVELSDLYDKHIHDQSERRFVIECNGDKAGLVELVEINHVHRRAEFQIIISPRLPREKVSPPAPHAPAMDYGFTVLNLYKLYLIVDKENEKAIHIYRKLGFMVEGELIHEFFINGEYRNTIRMCLFQHQYLAEHKTPGPSLLKPTAQ</sequence>
<dbReference type="PANTHER" id="PTHR43415:SF6">
    <property type="entry name" value="SPERMIDINE N(1)-ACETYLTRANSFERASE"/>
    <property type="match status" value="1"/>
</dbReference>
<evidence type="ECO:0000256" key="16">
    <source>
        <dbReference type="ARBA" id="ARBA00079997"/>
    </source>
</evidence>